<name>A0ABP5F879_9ACTN</name>
<dbReference type="PANTHER" id="PTHR44942:SF4">
    <property type="entry name" value="METHYLTRANSFERASE TYPE 11 DOMAIN-CONTAINING PROTEIN"/>
    <property type="match status" value="1"/>
</dbReference>
<organism evidence="4 5">
    <name type="scientific">Catenulispora yoronensis</name>
    <dbReference type="NCBI Taxonomy" id="450799"/>
    <lineage>
        <taxon>Bacteria</taxon>
        <taxon>Bacillati</taxon>
        <taxon>Actinomycetota</taxon>
        <taxon>Actinomycetes</taxon>
        <taxon>Catenulisporales</taxon>
        <taxon>Catenulisporaceae</taxon>
        <taxon>Catenulispora</taxon>
    </lineage>
</organism>
<gene>
    <name evidence="4" type="ORF">GCM10009839_09500</name>
</gene>
<dbReference type="PANTHER" id="PTHR44942">
    <property type="entry name" value="METHYLTRANSF_11 DOMAIN-CONTAINING PROTEIN"/>
    <property type="match status" value="1"/>
</dbReference>
<comment type="caution">
    <text evidence="4">The sequence shown here is derived from an EMBL/GenBank/DDBJ whole genome shotgun (WGS) entry which is preliminary data.</text>
</comment>
<keyword evidence="1 4" id="KW-0489">Methyltransferase</keyword>
<protein>
    <submittedName>
        <fullName evidence="4">Class I SAM-dependent methyltransferase</fullName>
    </submittedName>
</protein>
<proteinExistence type="predicted"/>
<evidence type="ECO:0000313" key="4">
    <source>
        <dbReference type="EMBL" id="GAA2016136.1"/>
    </source>
</evidence>
<dbReference type="InterPro" id="IPR041698">
    <property type="entry name" value="Methyltransf_25"/>
</dbReference>
<dbReference type="Gene3D" id="3.40.50.150">
    <property type="entry name" value="Vaccinia Virus protein VP39"/>
    <property type="match status" value="1"/>
</dbReference>
<dbReference type="EMBL" id="BAAAQN010000004">
    <property type="protein sequence ID" value="GAA2016136.1"/>
    <property type="molecule type" value="Genomic_DNA"/>
</dbReference>
<dbReference type="InterPro" id="IPR051052">
    <property type="entry name" value="Diverse_substrate_MTase"/>
</dbReference>
<dbReference type="RefSeq" id="WP_344664244.1">
    <property type="nucleotide sequence ID" value="NZ_BAAAQN010000004.1"/>
</dbReference>
<dbReference type="Pfam" id="PF13649">
    <property type="entry name" value="Methyltransf_25"/>
    <property type="match status" value="1"/>
</dbReference>
<sequence>MTRFASDLYQGTADYYDRYRLPYPAAMLSDLVARTRLSGHGRLLDLACGTGQLAFPLSGHFDEVWAVDREPDMIEAVRAKVETEAEAGGAGGAAVIPVVSDAENLDAAPDSFELAVIGNAFHRLERAEVARRLLDWLAPGGHLALCWSTSPWVGEAAWQRSLADTLHRWQQRLGAESRNPASAAQDRQNLPDAEMLSASGFEVLGRHTFAVEHTWSLEDLLGHVRSTSFLPPLVLGDQAAAFDADLAASLRPHADGGGSTAAADAPAFTEAVSCAYDLARKPA</sequence>
<evidence type="ECO:0000256" key="2">
    <source>
        <dbReference type="ARBA" id="ARBA00022679"/>
    </source>
</evidence>
<keyword evidence="5" id="KW-1185">Reference proteome</keyword>
<evidence type="ECO:0000256" key="1">
    <source>
        <dbReference type="ARBA" id="ARBA00022603"/>
    </source>
</evidence>
<dbReference type="CDD" id="cd02440">
    <property type="entry name" value="AdoMet_MTases"/>
    <property type="match status" value="1"/>
</dbReference>
<keyword evidence="2" id="KW-0808">Transferase</keyword>
<dbReference type="GO" id="GO:0032259">
    <property type="term" value="P:methylation"/>
    <property type="evidence" value="ECO:0007669"/>
    <property type="project" value="UniProtKB-KW"/>
</dbReference>
<accession>A0ABP5F879</accession>
<dbReference type="SUPFAM" id="SSF53335">
    <property type="entry name" value="S-adenosyl-L-methionine-dependent methyltransferases"/>
    <property type="match status" value="1"/>
</dbReference>
<evidence type="ECO:0000313" key="5">
    <source>
        <dbReference type="Proteomes" id="UP001500751"/>
    </source>
</evidence>
<evidence type="ECO:0000259" key="3">
    <source>
        <dbReference type="Pfam" id="PF13649"/>
    </source>
</evidence>
<feature type="domain" description="Methyltransferase" evidence="3">
    <location>
        <begin position="44"/>
        <end position="141"/>
    </location>
</feature>
<dbReference type="Proteomes" id="UP001500751">
    <property type="component" value="Unassembled WGS sequence"/>
</dbReference>
<dbReference type="GO" id="GO:0008168">
    <property type="term" value="F:methyltransferase activity"/>
    <property type="evidence" value="ECO:0007669"/>
    <property type="project" value="UniProtKB-KW"/>
</dbReference>
<dbReference type="InterPro" id="IPR029063">
    <property type="entry name" value="SAM-dependent_MTases_sf"/>
</dbReference>
<reference evidence="5" key="1">
    <citation type="journal article" date="2019" name="Int. J. Syst. Evol. Microbiol.">
        <title>The Global Catalogue of Microorganisms (GCM) 10K type strain sequencing project: providing services to taxonomists for standard genome sequencing and annotation.</title>
        <authorList>
            <consortium name="The Broad Institute Genomics Platform"/>
            <consortium name="The Broad Institute Genome Sequencing Center for Infectious Disease"/>
            <person name="Wu L."/>
            <person name="Ma J."/>
        </authorList>
    </citation>
    <scope>NUCLEOTIDE SEQUENCE [LARGE SCALE GENOMIC DNA]</scope>
    <source>
        <strain evidence="5">JCM 16014</strain>
    </source>
</reference>